<feature type="region of interest" description="Disordered" evidence="3">
    <location>
        <begin position="105"/>
        <end position="228"/>
    </location>
</feature>
<feature type="compositionally biased region" description="Basic and acidic residues" evidence="3">
    <location>
        <begin position="631"/>
        <end position="640"/>
    </location>
</feature>
<dbReference type="InterPro" id="IPR000504">
    <property type="entry name" value="RRM_dom"/>
</dbReference>
<reference evidence="5" key="1">
    <citation type="submission" date="2022-05" db="EMBL/GenBank/DDBJ databases">
        <authorList>
            <person name="Okamura Y."/>
        </authorList>
    </citation>
    <scope>NUCLEOTIDE SEQUENCE</scope>
</reference>
<dbReference type="GO" id="GO:0003723">
    <property type="term" value="F:RNA binding"/>
    <property type="evidence" value="ECO:0007669"/>
    <property type="project" value="UniProtKB-UniRule"/>
</dbReference>
<feature type="region of interest" description="Disordered" evidence="3">
    <location>
        <begin position="261"/>
        <end position="326"/>
    </location>
</feature>
<dbReference type="Gene3D" id="3.30.70.330">
    <property type="match status" value="2"/>
</dbReference>
<feature type="compositionally biased region" description="Polar residues" evidence="3">
    <location>
        <begin position="150"/>
        <end position="160"/>
    </location>
</feature>
<dbReference type="PROSITE" id="PS50102">
    <property type="entry name" value="RRM"/>
    <property type="match status" value="2"/>
</dbReference>
<feature type="compositionally biased region" description="Basic and acidic residues" evidence="3">
    <location>
        <begin position="219"/>
        <end position="228"/>
    </location>
</feature>
<dbReference type="Proteomes" id="UP001152562">
    <property type="component" value="Unassembled WGS sequence"/>
</dbReference>
<sequence length="664" mass="74213">MDYVVGSVAALVSGNVTPSRPKLLKRALTPTKHQPSPNVTPRSEYLDDRSIFLSPTLQKKKAIVKKSPKRIFQNPDLDTTVEEGDSTLGNLVVDKAKKHLKEQLETNGQQIMKMKSPKSPKKSPDANAYSENIQNSNVPLKKKKRRQSEALKSSTETIVTSKGKASKDVPMNISPKKATSNNEEGTNKSQVIETDSKENVTEIIKTKNNKKHKNKKNKAKAEIGSENTEHVDTEIHIEKMKSEINVLDANDEMIVNPNAITAQDTDSEHESDHEIQSEDEHKESLDTGPADSSDEDEKETEKKGRNKKAKETKTVKANMPQEESEDEVKRTLFIGNVLFKPKTKKDIKKLFSQYGDIDTVRIRAVPVKDATMTPKLAIIKNELHPERTTVNVYVKYQKPESVEKALSANNTVLDGHHLRVTRSDITGTLDTKCSIFIGNLPFAIEDETLRAKFEKCGEIESVRIVRDEKTGAGKGFGYVNFKSKDAVELALALTEEDLTIKNRILRVNRCLQIHSKKSGNKNNRENKNGGNRNGGNNRNAGYNRNDGNYRNGGNNRIAGNNRSSGFDRNGGNRNFGNRNFDNGNRGFNRNTPGKFDGNNGPKQDGAFRRLANKRKNQDESEGPANKLGKKDRKEFVGRTAEKKKKGKFNKGQKKKKALSEILTK</sequence>
<dbReference type="InterPro" id="IPR050886">
    <property type="entry name" value="RNA-binding_reg"/>
</dbReference>
<feature type="compositionally biased region" description="Basic residues" evidence="3">
    <location>
        <begin position="641"/>
        <end position="656"/>
    </location>
</feature>
<dbReference type="Pfam" id="PF00076">
    <property type="entry name" value="RRM_1"/>
    <property type="match status" value="1"/>
</dbReference>
<dbReference type="PANTHER" id="PTHR48024:SF56">
    <property type="entry name" value="HETEROGENEOUS NUCLEAR RIBONUCLEOPROTEIN A0"/>
    <property type="match status" value="1"/>
</dbReference>
<feature type="domain" description="RRM" evidence="4">
    <location>
        <begin position="330"/>
        <end position="425"/>
    </location>
</feature>
<dbReference type="InterPro" id="IPR012677">
    <property type="entry name" value="Nucleotide-bd_a/b_plait_sf"/>
</dbReference>
<dbReference type="CDD" id="cd12395">
    <property type="entry name" value="RRM2_RBM34"/>
    <property type="match status" value="1"/>
</dbReference>
<dbReference type="CDD" id="cd12394">
    <property type="entry name" value="RRM1_RBM34"/>
    <property type="match status" value="1"/>
</dbReference>
<evidence type="ECO:0000256" key="3">
    <source>
        <dbReference type="SAM" id="MobiDB-lite"/>
    </source>
</evidence>
<accession>A0A9P0XGG1</accession>
<dbReference type="AlphaFoldDB" id="A0A9P0XGG1"/>
<evidence type="ECO:0000256" key="1">
    <source>
        <dbReference type="ARBA" id="ARBA00022884"/>
    </source>
</evidence>
<feature type="compositionally biased region" description="Basic and acidic residues" evidence="3">
    <location>
        <begin position="299"/>
        <end position="314"/>
    </location>
</feature>
<dbReference type="SMART" id="SM00360">
    <property type="entry name" value="RRM"/>
    <property type="match status" value="2"/>
</dbReference>
<name>A0A9P0XGG1_PIEBR</name>
<feature type="compositionally biased region" description="Basic residues" evidence="3">
    <location>
        <begin position="207"/>
        <end position="218"/>
    </location>
</feature>
<feature type="compositionally biased region" description="Polar residues" evidence="3">
    <location>
        <begin position="129"/>
        <end position="138"/>
    </location>
</feature>
<feature type="region of interest" description="Disordered" evidence="3">
    <location>
        <begin position="515"/>
        <end position="664"/>
    </location>
</feature>
<gene>
    <name evidence="5" type="ORF">PIBRA_LOCUS11424</name>
</gene>
<dbReference type="GO" id="GO:0005634">
    <property type="term" value="C:nucleus"/>
    <property type="evidence" value="ECO:0007669"/>
    <property type="project" value="TreeGrafter"/>
</dbReference>
<dbReference type="PANTHER" id="PTHR48024">
    <property type="entry name" value="GEO13361P1-RELATED"/>
    <property type="match status" value="1"/>
</dbReference>
<comment type="caution">
    <text evidence="5">The sequence shown here is derived from an EMBL/GenBank/DDBJ whole genome shotgun (WGS) entry which is preliminary data.</text>
</comment>
<evidence type="ECO:0000259" key="4">
    <source>
        <dbReference type="PROSITE" id="PS50102"/>
    </source>
</evidence>
<organism evidence="5 6">
    <name type="scientific">Pieris brassicae</name>
    <name type="common">White butterfly</name>
    <name type="synonym">Large white butterfly</name>
    <dbReference type="NCBI Taxonomy" id="7116"/>
    <lineage>
        <taxon>Eukaryota</taxon>
        <taxon>Metazoa</taxon>
        <taxon>Ecdysozoa</taxon>
        <taxon>Arthropoda</taxon>
        <taxon>Hexapoda</taxon>
        <taxon>Insecta</taxon>
        <taxon>Pterygota</taxon>
        <taxon>Neoptera</taxon>
        <taxon>Endopterygota</taxon>
        <taxon>Lepidoptera</taxon>
        <taxon>Glossata</taxon>
        <taxon>Ditrysia</taxon>
        <taxon>Papilionoidea</taxon>
        <taxon>Pieridae</taxon>
        <taxon>Pierinae</taxon>
        <taxon>Pieris</taxon>
    </lineage>
</organism>
<evidence type="ECO:0000313" key="5">
    <source>
        <dbReference type="EMBL" id="CAH4035354.1"/>
    </source>
</evidence>
<evidence type="ECO:0000256" key="2">
    <source>
        <dbReference type="PROSITE-ProRule" id="PRU00176"/>
    </source>
</evidence>
<proteinExistence type="predicted"/>
<feature type="domain" description="RRM" evidence="4">
    <location>
        <begin position="433"/>
        <end position="512"/>
    </location>
</feature>
<dbReference type="InterPro" id="IPR034221">
    <property type="entry name" value="RBM34_RRM2"/>
</dbReference>
<dbReference type="SUPFAM" id="SSF54928">
    <property type="entry name" value="RNA-binding domain, RBD"/>
    <property type="match status" value="2"/>
</dbReference>
<feature type="compositionally biased region" description="Basic and acidic residues" evidence="3">
    <location>
        <begin position="266"/>
        <end position="285"/>
    </location>
</feature>
<dbReference type="EMBL" id="CALOZG010000042">
    <property type="protein sequence ID" value="CAH4035354.1"/>
    <property type="molecule type" value="Genomic_DNA"/>
</dbReference>
<feature type="compositionally biased region" description="Polar residues" evidence="3">
    <location>
        <begin position="177"/>
        <end position="193"/>
    </location>
</feature>
<evidence type="ECO:0000313" key="6">
    <source>
        <dbReference type="Proteomes" id="UP001152562"/>
    </source>
</evidence>
<keyword evidence="1 2" id="KW-0694">RNA-binding</keyword>
<keyword evidence="6" id="KW-1185">Reference proteome</keyword>
<dbReference type="InterPro" id="IPR035979">
    <property type="entry name" value="RBD_domain_sf"/>
</dbReference>
<feature type="compositionally biased region" description="Low complexity" evidence="3">
    <location>
        <begin position="528"/>
        <end position="590"/>
    </location>
</feature>
<protein>
    <recommendedName>
        <fullName evidence="4">RRM domain-containing protein</fullName>
    </recommendedName>
</protein>